<dbReference type="InterPro" id="IPR036390">
    <property type="entry name" value="WH_DNA-bd_sf"/>
</dbReference>
<dbReference type="GO" id="GO:0003677">
    <property type="term" value="F:DNA binding"/>
    <property type="evidence" value="ECO:0007669"/>
    <property type="project" value="UniProtKB-KW"/>
</dbReference>
<dbReference type="SUPFAM" id="SSF46785">
    <property type="entry name" value="Winged helix' DNA-binding domain"/>
    <property type="match status" value="1"/>
</dbReference>
<dbReference type="InterPro" id="IPR050679">
    <property type="entry name" value="Bact_HTH_transcr_reg"/>
</dbReference>
<dbReference type="EMBL" id="UINC01018598">
    <property type="protein sequence ID" value="SVA78263.1"/>
    <property type="molecule type" value="Genomic_DNA"/>
</dbReference>
<protein>
    <recommendedName>
        <fullName evidence="4">HTH gntR-type domain-containing protein</fullName>
    </recommendedName>
</protein>
<dbReference type="PANTHER" id="PTHR44846">
    <property type="entry name" value="MANNOSYL-D-GLYCERATE TRANSPORT/METABOLISM SYSTEM REPRESSOR MNGR-RELATED"/>
    <property type="match status" value="1"/>
</dbReference>
<dbReference type="SMART" id="SM00345">
    <property type="entry name" value="HTH_GNTR"/>
    <property type="match status" value="1"/>
</dbReference>
<dbReference type="Pfam" id="PF00392">
    <property type="entry name" value="GntR"/>
    <property type="match status" value="1"/>
</dbReference>
<evidence type="ECO:0000256" key="3">
    <source>
        <dbReference type="ARBA" id="ARBA00023163"/>
    </source>
</evidence>
<dbReference type="GO" id="GO:0003700">
    <property type="term" value="F:DNA-binding transcription factor activity"/>
    <property type="evidence" value="ECO:0007669"/>
    <property type="project" value="InterPro"/>
</dbReference>
<evidence type="ECO:0000256" key="1">
    <source>
        <dbReference type="ARBA" id="ARBA00023015"/>
    </source>
</evidence>
<dbReference type="InterPro" id="IPR036388">
    <property type="entry name" value="WH-like_DNA-bd_sf"/>
</dbReference>
<dbReference type="Gene3D" id="1.10.10.10">
    <property type="entry name" value="Winged helix-like DNA-binding domain superfamily/Winged helix DNA-binding domain"/>
    <property type="match status" value="1"/>
</dbReference>
<keyword evidence="3" id="KW-0804">Transcription</keyword>
<dbReference type="AlphaFoldDB" id="A0A381YNZ7"/>
<dbReference type="InterPro" id="IPR000524">
    <property type="entry name" value="Tscrpt_reg_HTH_GntR"/>
</dbReference>
<dbReference type="PRINTS" id="PR00035">
    <property type="entry name" value="HTHGNTR"/>
</dbReference>
<name>A0A381YNZ7_9ZZZZ</name>
<dbReference type="CDD" id="cd07377">
    <property type="entry name" value="WHTH_GntR"/>
    <property type="match status" value="1"/>
</dbReference>
<organism evidence="5">
    <name type="scientific">marine metagenome</name>
    <dbReference type="NCBI Taxonomy" id="408172"/>
    <lineage>
        <taxon>unclassified sequences</taxon>
        <taxon>metagenomes</taxon>
        <taxon>ecological metagenomes</taxon>
    </lineage>
</organism>
<keyword evidence="2" id="KW-0238">DNA-binding</keyword>
<evidence type="ECO:0000313" key="5">
    <source>
        <dbReference type="EMBL" id="SVA78263.1"/>
    </source>
</evidence>
<feature type="non-terminal residue" evidence="5">
    <location>
        <position position="1"/>
    </location>
</feature>
<accession>A0A381YNZ7</accession>
<dbReference type="PANTHER" id="PTHR44846:SF1">
    <property type="entry name" value="MANNOSYL-D-GLYCERATE TRANSPORT_METABOLISM SYSTEM REPRESSOR MNGR-RELATED"/>
    <property type="match status" value="1"/>
</dbReference>
<proteinExistence type="predicted"/>
<evidence type="ECO:0000259" key="4">
    <source>
        <dbReference type="PROSITE" id="PS50949"/>
    </source>
</evidence>
<feature type="non-terminal residue" evidence="5">
    <location>
        <position position="103"/>
    </location>
</feature>
<evidence type="ECO:0000256" key="2">
    <source>
        <dbReference type="ARBA" id="ARBA00023125"/>
    </source>
</evidence>
<gene>
    <name evidence="5" type="ORF">METZ01_LOCUS131117</name>
</gene>
<reference evidence="5" key="1">
    <citation type="submission" date="2018-05" db="EMBL/GenBank/DDBJ databases">
        <authorList>
            <person name="Lanie J.A."/>
            <person name="Ng W.-L."/>
            <person name="Kazmierczak K.M."/>
            <person name="Andrzejewski T.M."/>
            <person name="Davidsen T.M."/>
            <person name="Wayne K.J."/>
            <person name="Tettelin H."/>
            <person name="Glass J.I."/>
            <person name="Rusch D."/>
            <person name="Podicherti R."/>
            <person name="Tsui H.-C.T."/>
            <person name="Winkler M.E."/>
        </authorList>
    </citation>
    <scope>NUCLEOTIDE SEQUENCE</scope>
</reference>
<keyword evidence="1" id="KW-0805">Transcription regulation</keyword>
<dbReference type="PROSITE" id="PS50949">
    <property type="entry name" value="HTH_GNTR"/>
    <property type="match status" value="1"/>
</dbReference>
<sequence length="103" mass="11577">MNIELIKSTENSAPNPGALLSVVNPEVATPLYIQIREHFQSGIQSGVYPVHTRLPSERQLAESFKVSRMTVTKAIKELEQQGCVPLQAMERYLPHVPKLIRLL</sequence>
<feature type="domain" description="HTH gntR-type" evidence="4">
    <location>
        <begin position="29"/>
        <end position="99"/>
    </location>
</feature>
<dbReference type="GO" id="GO:0045892">
    <property type="term" value="P:negative regulation of DNA-templated transcription"/>
    <property type="evidence" value="ECO:0007669"/>
    <property type="project" value="TreeGrafter"/>
</dbReference>